<dbReference type="InterPro" id="IPR003802">
    <property type="entry name" value="Sporulation_regulator_WhiA"/>
</dbReference>
<dbReference type="AlphaFoldDB" id="A0A7X2TMY0"/>
<evidence type="ECO:0000256" key="1">
    <source>
        <dbReference type="ARBA" id="ARBA00022618"/>
    </source>
</evidence>
<dbReference type="Pfam" id="PF02650">
    <property type="entry name" value="HTH_WhiA"/>
    <property type="match status" value="1"/>
</dbReference>
<evidence type="ECO:0000313" key="8">
    <source>
        <dbReference type="Proteomes" id="UP000466864"/>
    </source>
</evidence>
<keyword evidence="1 4" id="KW-0132">Cell division</keyword>
<protein>
    <recommendedName>
        <fullName evidence="4">Probable cell division protein WhiA</fullName>
    </recommendedName>
</protein>
<gene>
    <name evidence="4 7" type="primary">whiA</name>
    <name evidence="7" type="ORF">FYJ60_05160</name>
</gene>
<dbReference type="PANTHER" id="PTHR37307">
    <property type="entry name" value="CELL DIVISION PROTEIN WHIA-RELATED"/>
    <property type="match status" value="1"/>
</dbReference>
<comment type="caution">
    <text evidence="7">The sequence shown here is derived from an EMBL/GenBank/DDBJ whole genome shotgun (WGS) entry which is preliminary data.</text>
</comment>
<dbReference type="GO" id="GO:0043937">
    <property type="term" value="P:regulation of sporulation"/>
    <property type="evidence" value="ECO:0007669"/>
    <property type="project" value="InterPro"/>
</dbReference>
<name>A0A7X2TMY0_9FIRM</name>
<sequence>MSFSSEVKEELSRQTGGGRHCQIAELTSLFLFQDRTAGKTGADGRQADGEEVVMMDTENSFVADRAFRLIRRCFREPVRLERQDGGKGRKTSRFRILAGKDRADALLQALHLEEFREGVWIHQVPLQRGCCRRAFLRGCFLSSGGISDPDRSYQFEILCGTAYQAEQVSVLLDVLGIRPGTFRRRNYFVVYVKDSEEIGSLLGLMDARVSLLNYENIRVVREVRGNVNRRVNCETANIEKTAGAAARQIEDILYINRIIGLSKLSNRLDEIAEVRLQYPTATLQELGTYLDPPVGKSGVNHRLRKLSAIADRLRETHEEET</sequence>
<feature type="domain" description="WhiA LAGLIDADG-like" evidence="6">
    <location>
        <begin position="133"/>
        <end position="224"/>
    </location>
</feature>
<evidence type="ECO:0000256" key="3">
    <source>
        <dbReference type="ARBA" id="ARBA00023306"/>
    </source>
</evidence>
<dbReference type="Gene3D" id="3.10.28.10">
    <property type="entry name" value="Homing endonucleases"/>
    <property type="match status" value="1"/>
</dbReference>
<dbReference type="Pfam" id="PF14527">
    <property type="entry name" value="LAGLIDADG_WhiA"/>
    <property type="match status" value="1"/>
</dbReference>
<keyword evidence="3 4" id="KW-0131">Cell cycle</keyword>
<dbReference type="GO" id="GO:0051301">
    <property type="term" value="P:cell division"/>
    <property type="evidence" value="ECO:0007669"/>
    <property type="project" value="UniProtKB-UniRule"/>
</dbReference>
<dbReference type="InterPro" id="IPR023054">
    <property type="entry name" value="Sporulation_regulator_WhiA_C"/>
</dbReference>
<feature type="domain" description="Sporulation regulator WhiA C-terminal" evidence="5">
    <location>
        <begin position="227"/>
        <end position="310"/>
    </location>
</feature>
<accession>A0A7X2TMY0</accession>
<proteinExistence type="inferred from homology"/>
<dbReference type="RefSeq" id="WP_154457615.1">
    <property type="nucleotide sequence ID" value="NZ_VUMV01000003.1"/>
</dbReference>
<dbReference type="NCBIfam" id="TIGR00647">
    <property type="entry name" value="DNA_bind_WhiA"/>
    <property type="match status" value="1"/>
</dbReference>
<evidence type="ECO:0000259" key="5">
    <source>
        <dbReference type="Pfam" id="PF02650"/>
    </source>
</evidence>
<evidence type="ECO:0000259" key="6">
    <source>
        <dbReference type="Pfam" id="PF14527"/>
    </source>
</evidence>
<dbReference type="HAMAP" id="MF_01420">
    <property type="entry name" value="HTH_type_WhiA"/>
    <property type="match status" value="1"/>
</dbReference>
<dbReference type="EMBL" id="VUMV01000003">
    <property type="protein sequence ID" value="MST81699.1"/>
    <property type="molecule type" value="Genomic_DNA"/>
</dbReference>
<reference evidence="7 8" key="1">
    <citation type="submission" date="2019-08" db="EMBL/GenBank/DDBJ databases">
        <title>In-depth cultivation of the pig gut microbiome towards novel bacterial diversity and tailored functional studies.</title>
        <authorList>
            <person name="Wylensek D."/>
            <person name="Hitch T.C.A."/>
            <person name="Clavel T."/>
        </authorList>
    </citation>
    <scope>NUCLEOTIDE SEQUENCE [LARGE SCALE GENOMIC DNA]</scope>
    <source>
        <strain evidence="7 8">Oil+RF-744-WCA-WT-13</strain>
    </source>
</reference>
<dbReference type="InterPro" id="IPR039518">
    <property type="entry name" value="WhiA_LAGLIDADG_dom"/>
</dbReference>
<evidence type="ECO:0000313" key="7">
    <source>
        <dbReference type="EMBL" id="MST81699.1"/>
    </source>
</evidence>
<dbReference type="GO" id="GO:0003677">
    <property type="term" value="F:DNA binding"/>
    <property type="evidence" value="ECO:0007669"/>
    <property type="project" value="UniProtKB-UniRule"/>
</dbReference>
<organism evidence="7 8">
    <name type="scientific">Bilifractor porci</name>
    <dbReference type="NCBI Taxonomy" id="2606636"/>
    <lineage>
        <taxon>Bacteria</taxon>
        <taxon>Bacillati</taxon>
        <taxon>Bacillota</taxon>
        <taxon>Clostridia</taxon>
        <taxon>Lachnospirales</taxon>
        <taxon>Lachnospiraceae</taxon>
        <taxon>Bilifractor</taxon>
    </lineage>
</organism>
<comment type="function">
    <text evidence="4">Involved in cell division and chromosome segregation.</text>
</comment>
<keyword evidence="8" id="KW-1185">Reference proteome</keyword>
<keyword evidence="2 4" id="KW-0238">DNA-binding</keyword>
<dbReference type="PANTHER" id="PTHR37307:SF1">
    <property type="entry name" value="CELL DIVISION PROTEIN WHIA-RELATED"/>
    <property type="match status" value="1"/>
</dbReference>
<comment type="similarity">
    <text evidence="4">Belongs to the WhiA family.</text>
</comment>
<dbReference type="InterPro" id="IPR027434">
    <property type="entry name" value="Homing_endonucl"/>
</dbReference>
<dbReference type="SUPFAM" id="SSF55608">
    <property type="entry name" value="Homing endonucleases"/>
    <property type="match status" value="1"/>
</dbReference>
<evidence type="ECO:0000256" key="4">
    <source>
        <dbReference type="HAMAP-Rule" id="MF_01420"/>
    </source>
</evidence>
<evidence type="ECO:0000256" key="2">
    <source>
        <dbReference type="ARBA" id="ARBA00023125"/>
    </source>
</evidence>
<dbReference type="Proteomes" id="UP000466864">
    <property type="component" value="Unassembled WGS sequence"/>
</dbReference>